<keyword evidence="2" id="KW-1185">Reference proteome</keyword>
<gene>
    <name evidence="1" type="ORF">K443DRAFT_686572</name>
</gene>
<dbReference type="EMBL" id="KN839122">
    <property type="protein sequence ID" value="KIJ90728.1"/>
    <property type="molecule type" value="Genomic_DNA"/>
</dbReference>
<feature type="non-terminal residue" evidence="1">
    <location>
        <position position="94"/>
    </location>
</feature>
<evidence type="ECO:0000313" key="1">
    <source>
        <dbReference type="EMBL" id="KIJ90728.1"/>
    </source>
</evidence>
<protein>
    <submittedName>
        <fullName evidence="1">Unplaced genomic scaffold K443scaffold_587, whole genome shotgun sequence</fullName>
    </submittedName>
</protein>
<proteinExistence type="predicted"/>
<reference evidence="1 2" key="1">
    <citation type="submission" date="2014-04" db="EMBL/GenBank/DDBJ databases">
        <authorList>
            <consortium name="DOE Joint Genome Institute"/>
            <person name="Kuo A."/>
            <person name="Kohler A."/>
            <person name="Nagy L.G."/>
            <person name="Floudas D."/>
            <person name="Copeland A."/>
            <person name="Barry K.W."/>
            <person name="Cichocki N."/>
            <person name="Veneault-Fourrey C."/>
            <person name="LaButti K."/>
            <person name="Lindquist E.A."/>
            <person name="Lipzen A."/>
            <person name="Lundell T."/>
            <person name="Morin E."/>
            <person name="Murat C."/>
            <person name="Sun H."/>
            <person name="Tunlid A."/>
            <person name="Henrissat B."/>
            <person name="Grigoriev I.V."/>
            <person name="Hibbett D.S."/>
            <person name="Martin F."/>
            <person name="Nordberg H.P."/>
            <person name="Cantor M.N."/>
            <person name="Hua S.X."/>
        </authorList>
    </citation>
    <scope>NUCLEOTIDE SEQUENCE [LARGE SCALE GENOMIC DNA]</scope>
    <source>
        <strain evidence="1 2">LaAM-08-1</strain>
    </source>
</reference>
<feature type="non-terminal residue" evidence="1">
    <location>
        <position position="1"/>
    </location>
</feature>
<accession>A0A0C9WRZ0</accession>
<reference evidence="2" key="2">
    <citation type="submission" date="2015-01" db="EMBL/GenBank/DDBJ databases">
        <title>Evolutionary Origins and Diversification of the Mycorrhizal Mutualists.</title>
        <authorList>
            <consortium name="DOE Joint Genome Institute"/>
            <consortium name="Mycorrhizal Genomics Consortium"/>
            <person name="Kohler A."/>
            <person name="Kuo A."/>
            <person name="Nagy L.G."/>
            <person name="Floudas D."/>
            <person name="Copeland A."/>
            <person name="Barry K.W."/>
            <person name="Cichocki N."/>
            <person name="Veneault-Fourrey C."/>
            <person name="LaButti K."/>
            <person name="Lindquist E.A."/>
            <person name="Lipzen A."/>
            <person name="Lundell T."/>
            <person name="Morin E."/>
            <person name="Murat C."/>
            <person name="Riley R."/>
            <person name="Ohm R."/>
            <person name="Sun H."/>
            <person name="Tunlid A."/>
            <person name="Henrissat B."/>
            <person name="Grigoriev I.V."/>
            <person name="Hibbett D.S."/>
            <person name="Martin F."/>
        </authorList>
    </citation>
    <scope>NUCLEOTIDE SEQUENCE [LARGE SCALE GENOMIC DNA]</scope>
    <source>
        <strain evidence="2">LaAM-08-1</strain>
    </source>
</reference>
<dbReference type="Proteomes" id="UP000054477">
    <property type="component" value="Unassembled WGS sequence"/>
</dbReference>
<dbReference type="HOGENOM" id="CLU_2391914_0_0_1"/>
<organism evidence="1 2">
    <name type="scientific">Laccaria amethystina LaAM-08-1</name>
    <dbReference type="NCBI Taxonomy" id="1095629"/>
    <lineage>
        <taxon>Eukaryota</taxon>
        <taxon>Fungi</taxon>
        <taxon>Dikarya</taxon>
        <taxon>Basidiomycota</taxon>
        <taxon>Agaricomycotina</taxon>
        <taxon>Agaricomycetes</taxon>
        <taxon>Agaricomycetidae</taxon>
        <taxon>Agaricales</taxon>
        <taxon>Agaricineae</taxon>
        <taxon>Hydnangiaceae</taxon>
        <taxon>Laccaria</taxon>
    </lineage>
</organism>
<evidence type="ECO:0000313" key="2">
    <source>
        <dbReference type="Proteomes" id="UP000054477"/>
    </source>
</evidence>
<sequence length="94" mass="10679">EYDRRPEVLPIEASDAGSTLRHLCTRVSCVGIRDVARPVLKETKIILATPIIRPLPQWFLVLLQRMKPNPRSCGLVGRMVARGGKECEGLRRWM</sequence>
<name>A0A0C9WRZ0_9AGAR</name>
<dbReference type="AlphaFoldDB" id="A0A0C9WRZ0"/>